<evidence type="ECO:0000259" key="2">
    <source>
        <dbReference type="Pfam" id="PF13360"/>
    </source>
</evidence>
<proteinExistence type="predicted"/>
<dbReference type="OrthoDB" id="5173551at2"/>
<sequence>MHKVFGLLCVLLLSGLAGCHQSSSNGEASLFRGDLFRTGYFVSHGPVQLDKQALVWRFEGDQGLASSPVVNAGVVFAGAYEGDVYAIDARSGDLLWQFATGAGVFASPAVTATSVYIGSDDSFVYALDISTGAQRWRYKTNDKVFSSPLVYGGTVYVGSLMAICMH</sequence>
<dbReference type="PANTHER" id="PTHR34512">
    <property type="entry name" value="CELL SURFACE PROTEIN"/>
    <property type="match status" value="1"/>
</dbReference>
<dbReference type="Proteomes" id="UP000012019">
    <property type="component" value="Unassembled WGS sequence"/>
</dbReference>
<dbReference type="InterPro" id="IPR002372">
    <property type="entry name" value="PQQ_rpt_dom"/>
</dbReference>
<keyword evidence="1" id="KW-0732">Signal</keyword>
<accession>M7PF29</accession>
<dbReference type="SMART" id="SM00564">
    <property type="entry name" value="PQQ"/>
    <property type="match status" value="2"/>
</dbReference>
<dbReference type="AlphaFoldDB" id="M7PF29"/>
<dbReference type="STRING" id="1286106.MPL1_09997"/>
<dbReference type="SUPFAM" id="SSF50998">
    <property type="entry name" value="Quinoprotein alcohol dehydrogenase-like"/>
    <property type="match status" value="1"/>
</dbReference>
<dbReference type="InterPro" id="IPR015943">
    <property type="entry name" value="WD40/YVTN_repeat-like_dom_sf"/>
</dbReference>
<dbReference type="PROSITE" id="PS51257">
    <property type="entry name" value="PROKAR_LIPOPROTEIN"/>
    <property type="match status" value="1"/>
</dbReference>
<evidence type="ECO:0000313" key="3">
    <source>
        <dbReference type="EMBL" id="EMR12510.1"/>
    </source>
</evidence>
<comment type="caution">
    <text evidence="3">The sequence shown here is derived from an EMBL/GenBank/DDBJ whole genome shotgun (WGS) entry which is preliminary data.</text>
</comment>
<dbReference type="Gene3D" id="2.130.10.10">
    <property type="entry name" value="YVTN repeat-like/Quinoprotein amine dehydrogenase"/>
    <property type="match status" value="1"/>
</dbReference>
<dbReference type="InterPro" id="IPR018391">
    <property type="entry name" value="PQQ_b-propeller_rpt"/>
</dbReference>
<reference evidence="3 4" key="1">
    <citation type="journal article" date="2013" name="Genome Announc.">
        <title>Draft Genome Sequence of Methylophaga lonarensis MPLT, a Haloalkaliphilic (Non-Methane-Utilizing) Methylotroph.</title>
        <authorList>
            <person name="Shetty S.A."/>
            <person name="Marathe N.P."/>
            <person name="Munot H."/>
            <person name="Antony C.P."/>
            <person name="Dhotre D.P."/>
            <person name="Murrell J.C."/>
            <person name="Shouche Y.S."/>
        </authorList>
    </citation>
    <scope>NUCLEOTIDE SEQUENCE [LARGE SCALE GENOMIC DNA]</scope>
    <source>
        <strain evidence="3 4">MPL</strain>
    </source>
</reference>
<dbReference type="InterPro" id="IPR011047">
    <property type="entry name" value="Quinoprotein_ADH-like_sf"/>
</dbReference>
<evidence type="ECO:0000313" key="4">
    <source>
        <dbReference type="Proteomes" id="UP000012019"/>
    </source>
</evidence>
<protein>
    <submittedName>
        <fullName evidence="3">Cell surface protein/ lipoprotein</fullName>
    </submittedName>
</protein>
<dbReference type="eggNOG" id="COG1520">
    <property type="taxonomic scope" value="Bacteria"/>
</dbReference>
<evidence type="ECO:0000256" key="1">
    <source>
        <dbReference type="SAM" id="SignalP"/>
    </source>
</evidence>
<feature type="signal peptide" evidence="1">
    <location>
        <begin position="1"/>
        <end position="19"/>
    </location>
</feature>
<dbReference type="RefSeq" id="WP_009726969.1">
    <property type="nucleotide sequence ID" value="NZ_APHR01000054.1"/>
</dbReference>
<dbReference type="PANTHER" id="PTHR34512:SF30">
    <property type="entry name" value="OUTER MEMBRANE PROTEIN ASSEMBLY FACTOR BAMB"/>
    <property type="match status" value="1"/>
</dbReference>
<keyword evidence="3" id="KW-0449">Lipoprotein</keyword>
<dbReference type="PATRIC" id="fig|1286106.3.peg.2001"/>
<keyword evidence="4" id="KW-1185">Reference proteome</keyword>
<feature type="domain" description="Pyrrolo-quinoline quinone repeat" evidence="2">
    <location>
        <begin position="81"/>
        <end position="157"/>
    </location>
</feature>
<feature type="chain" id="PRO_5004082797" evidence="1">
    <location>
        <begin position="20"/>
        <end position="166"/>
    </location>
</feature>
<dbReference type="EMBL" id="APHR01000054">
    <property type="protein sequence ID" value="EMR12510.1"/>
    <property type="molecule type" value="Genomic_DNA"/>
</dbReference>
<name>M7PF29_9GAMM</name>
<dbReference type="Pfam" id="PF13360">
    <property type="entry name" value="PQQ_2"/>
    <property type="match status" value="1"/>
</dbReference>
<organism evidence="3 4">
    <name type="scientific">Methylophaga lonarensis MPL</name>
    <dbReference type="NCBI Taxonomy" id="1286106"/>
    <lineage>
        <taxon>Bacteria</taxon>
        <taxon>Pseudomonadati</taxon>
        <taxon>Pseudomonadota</taxon>
        <taxon>Gammaproteobacteria</taxon>
        <taxon>Thiotrichales</taxon>
        <taxon>Piscirickettsiaceae</taxon>
        <taxon>Methylophaga</taxon>
    </lineage>
</organism>
<gene>
    <name evidence="3" type="ORF">MPL1_09997</name>
</gene>